<dbReference type="GeneID" id="26647056"/>
<dbReference type="Proteomes" id="UP000030730">
    <property type="component" value="Genome"/>
</dbReference>
<dbReference type="OrthoDB" id="12060at10239"/>
<keyword evidence="2" id="KW-1185">Reference proteome</keyword>
<gene>
    <name evidence="1" type="ORF">PHICD146_20026</name>
</gene>
<dbReference type="EMBL" id="LN681536">
    <property type="protein sequence ID" value="CEK40355.1"/>
    <property type="molecule type" value="Genomic_DNA"/>
</dbReference>
<evidence type="ECO:0000313" key="2">
    <source>
        <dbReference type="Proteomes" id="UP000030730"/>
    </source>
</evidence>
<organism evidence="1 2">
    <name type="scientific">Clostridium phage phiCD146</name>
    <dbReference type="NCBI Taxonomy" id="1582151"/>
    <lineage>
        <taxon>Viruses</taxon>
        <taxon>Duplodnaviria</taxon>
        <taxon>Heunggongvirae</taxon>
        <taxon>Uroviricota</taxon>
        <taxon>Caudoviricetes</taxon>
        <taxon>Leicestervirus</taxon>
        <taxon>Leicestervirus CD146</taxon>
    </lineage>
</organism>
<dbReference type="RefSeq" id="YP_009214154.1">
    <property type="nucleotide sequence ID" value="NC_028958.1"/>
</dbReference>
<sequence>MNIDFSTILNLKVNKENVEMIEKEINKINNDIFDISLKDCANSHVGIVKETVGKSLNIETWGHGEINSSIGIRLRFNFYYSKGDKVDIENIENILIYVNSLCSKNVESDLIASVRPGFYKLEEKYSTRVEKCEIRHEFTGINKQEIKEFLEYLTEIEKSERTVMYKNN</sequence>
<reference evidence="1 2" key="1">
    <citation type="submission" date="2014-12" db="EMBL/GenBank/DDBJ databases">
        <title>Whole Genome Sequence and Molecular Characterization of Siphoviridae / Myoviridae Phage Infecting Clostridium difficile.</title>
        <authorList>
            <person name="Monot M."/>
        </authorList>
    </citation>
    <scope>NUCLEOTIDE SEQUENCE [LARGE SCALE GENOMIC DNA]</scope>
</reference>
<accession>A0A0A8WEU3</accession>
<dbReference type="KEGG" id="vg:26647056"/>
<protein>
    <submittedName>
        <fullName evidence="1">Uncharacterized protein</fullName>
    </submittedName>
</protein>
<evidence type="ECO:0000313" key="1">
    <source>
        <dbReference type="EMBL" id="CEK40355.1"/>
    </source>
</evidence>
<proteinExistence type="predicted"/>
<name>A0A0A8WEU3_9CAUD</name>